<dbReference type="InterPro" id="IPR026590">
    <property type="entry name" value="Ssirtuin_cat_dom"/>
</dbReference>
<name>E1WSG2_BACF6</name>
<accession>E1WSG2</accession>
<dbReference type="GO" id="GO:0016757">
    <property type="term" value="F:glycosyltransferase activity"/>
    <property type="evidence" value="ECO:0007669"/>
    <property type="project" value="UniProtKB-KW"/>
</dbReference>
<comment type="caution">
    <text evidence="3 4">Lacks conserved residue(s) required for the propagation of feature annotation.</text>
</comment>
<dbReference type="EMBL" id="FQ312004">
    <property type="protein sequence ID" value="CBW24875.1"/>
    <property type="molecule type" value="Genomic_DNA"/>
</dbReference>
<feature type="binding site" evidence="3">
    <location>
        <position position="67"/>
    </location>
    <ligand>
        <name>substrate</name>
    </ligand>
</feature>
<evidence type="ECO:0000259" key="5">
    <source>
        <dbReference type="PROSITE" id="PS50305"/>
    </source>
</evidence>
<dbReference type="GO" id="GO:0017136">
    <property type="term" value="F:histone deacetylase activity, NAD-dependent"/>
    <property type="evidence" value="ECO:0007669"/>
    <property type="project" value="TreeGrafter"/>
</dbReference>
<protein>
    <recommendedName>
        <fullName evidence="3">NAD-dependent protein deacylase</fullName>
        <ecNumber evidence="3">2.3.1.286</ecNumber>
    </recommendedName>
    <alternativeName>
        <fullName evidence="3">Regulatory protein SIR2 homolog</fullName>
    </alternativeName>
</protein>
<comment type="similarity">
    <text evidence="3">Belongs to the sirtuin family. Class III subfamily.</text>
</comment>
<evidence type="ECO:0000256" key="2">
    <source>
        <dbReference type="ARBA" id="ARBA00023027"/>
    </source>
</evidence>
<feature type="binding site" evidence="3">
    <location>
        <position position="64"/>
    </location>
    <ligand>
        <name>substrate</name>
    </ligand>
</feature>
<dbReference type="Pfam" id="PF02146">
    <property type="entry name" value="SIR2"/>
    <property type="match status" value="1"/>
</dbReference>
<dbReference type="GO" id="GO:0005737">
    <property type="term" value="C:cytoplasm"/>
    <property type="evidence" value="ECO:0007669"/>
    <property type="project" value="UniProtKB-SubCell"/>
</dbReference>
<dbReference type="InterPro" id="IPR027546">
    <property type="entry name" value="Sirtuin_class_III"/>
</dbReference>
<dbReference type="HAMAP" id="MF_01121">
    <property type="entry name" value="Sirtuin_ClassIII"/>
    <property type="match status" value="1"/>
</dbReference>
<feature type="domain" description="Deacetylase sirtuin-type" evidence="5">
    <location>
        <begin position="1"/>
        <end position="244"/>
    </location>
</feature>
<dbReference type="AlphaFoldDB" id="E1WSG2"/>
<evidence type="ECO:0000256" key="1">
    <source>
        <dbReference type="ARBA" id="ARBA00022679"/>
    </source>
</evidence>
<comment type="subcellular location">
    <subcellularLocation>
        <location evidence="3">Cytoplasm</location>
    </subcellularLocation>
</comment>
<dbReference type="HOGENOM" id="CLU_023643_3_1_10"/>
<feature type="binding site" evidence="3">
    <location>
        <begin position="20"/>
        <end position="39"/>
    </location>
    <ligand>
        <name>NAD(+)</name>
        <dbReference type="ChEBI" id="CHEBI:57540"/>
    </ligand>
</feature>
<dbReference type="Gene3D" id="3.40.50.1220">
    <property type="entry name" value="TPP-binding domain"/>
    <property type="match status" value="1"/>
</dbReference>
<evidence type="ECO:0000256" key="4">
    <source>
        <dbReference type="PROSITE-ProRule" id="PRU00236"/>
    </source>
</evidence>
<keyword evidence="2 3" id="KW-0520">NAD</keyword>
<sequence length="247" mass="27658">MRPVYLKIKASMKNLVVLSGAGMSAESGISTFRDAGGLWDRYPVEQVATPEGYARDPELVTHFYNERRKQLLEVEPNRGHELLAELEKDFQVTIVTQNIDNLHERAGSSHIIHLHGELTKVCSSRDPNNPHYIKELKPEEFEVKIGDLAGDGSQLRPFIVWFGESVPEIETAIDWVEKADVFVIIGTSMNVYPAAGLLNYVPRNAEIYLIDPKPVDVHSSRPIHVIQKGASEGVAELREKLLTTNHA</sequence>
<comment type="domain">
    <text evidence="3">2 residues (Tyr-64 and Arg-67) present in a large hydrophobic pocket are probably involved in substrate specificity. They are important for desuccinylation activity, but dispensable for deacetylation activity.</text>
</comment>
<evidence type="ECO:0000256" key="3">
    <source>
        <dbReference type="HAMAP-Rule" id="MF_01121"/>
    </source>
</evidence>
<feature type="active site" description="Proton acceptor" evidence="3">
    <location>
        <position position="115"/>
    </location>
</feature>
<comment type="function">
    <text evidence="3">NAD-dependent lysine deacetylase and desuccinylase that specifically removes acetyl and succinyl groups on target proteins. Modulates the activities of several proteins which are inactive in their acylated form.</text>
</comment>
<dbReference type="PROSITE" id="PS50305">
    <property type="entry name" value="SIRTUIN"/>
    <property type="match status" value="1"/>
</dbReference>
<evidence type="ECO:0000313" key="7">
    <source>
        <dbReference type="Proteomes" id="UP000008560"/>
    </source>
</evidence>
<feature type="binding site" evidence="3">
    <location>
        <position position="226"/>
    </location>
    <ligand>
        <name>NAD(+)</name>
        <dbReference type="ChEBI" id="CHEBI:57540"/>
    </ligand>
</feature>
<dbReference type="Proteomes" id="UP000008560">
    <property type="component" value="Chromosome"/>
</dbReference>
<dbReference type="CDD" id="cd01412">
    <property type="entry name" value="SIRT5_Af1_CobB"/>
    <property type="match status" value="1"/>
</dbReference>
<feature type="binding site" evidence="3">
    <location>
        <begin position="186"/>
        <end position="188"/>
    </location>
    <ligand>
        <name>NAD(+)</name>
        <dbReference type="ChEBI" id="CHEBI:57540"/>
    </ligand>
</feature>
<dbReference type="SUPFAM" id="SSF52467">
    <property type="entry name" value="DHS-like NAD/FAD-binding domain"/>
    <property type="match status" value="1"/>
</dbReference>
<evidence type="ECO:0000313" key="6">
    <source>
        <dbReference type="EMBL" id="CBW24875.1"/>
    </source>
</evidence>
<keyword evidence="6" id="KW-0328">Glycosyltransferase</keyword>
<dbReference type="KEGG" id="bfg:BF638R_4466"/>
<feature type="binding site" evidence="3">
    <location>
        <begin position="97"/>
        <end position="100"/>
    </location>
    <ligand>
        <name>NAD(+)</name>
        <dbReference type="ChEBI" id="CHEBI:57540"/>
    </ligand>
</feature>
<dbReference type="PANTHER" id="PTHR11085:SF4">
    <property type="entry name" value="NAD-DEPENDENT PROTEIN DEACYLASE"/>
    <property type="match status" value="1"/>
</dbReference>
<keyword evidence="3" id="KW-0963">Cytoplasm</keyword>
<keyword evidence="1 6" id="KW-0808">Transferase</keyword>
<dbReference type="InterPro" id="IPR029035">
    <property type="entry name" value="DHS-like_NAD/FAD-binding_dom"/>
</dbReference>
<dbReference type="EC" id="2.3.1.286" evidence="3"/>
<dbReference type="InterPro" id="IPR050134">
    <property type="entry name" value="NAD-dep_sirtuin_deacylases"/>
</dbReference>
<dbReference type="InterPro" id="IPR003000">
    <property type="entry name" value="Sirtuin"/>
</dbReference>
<dbReference type="PANTHER" id="PTHR11085">
    <property type="entry name" value="NAD-DEPENDENT PROTEIN DEACYLASE SIRTUIN-5, MITOCHONDRIAL-RELATED"/>
    <property type="match status" value="1"/>
</dbReference>
<reference evidence="6 7" key="1">
    <citation type="journal article" date="2010" name="Microbiology">
        <title>Twenty-eight divergent polysaccharide loci specifying within- and amongst-strain capsule diversity in three strains of Bacteroides fragilis.</title>
        <authorList>
            <person name="Patrick S."/>
            <person name="Blakely G.W."/>
            <person name="Houston S."/>
            <person name="Moore J."/>
            <person name="Abratt V.R."/>
            <person name="Bertalan M."/>
            <person name="Cerdeno-Tarraga A.M."/>
            <person name="Quail M.A."/>
            <person name="Corton N."/>
            <person name="Corton C."/>
            <person name="Bignell A."/>
            <person name="Barron A."/>
            <person name="Clark L."/>
            <person name="Bentley S.D."/>
            <person name="Parkhill J."/>
        </authorList>
    </citation>
    <scope>NUCLEOTIDE SEQUENCE [LARGE SCALE GENOMIC DNA]</scope>
    <source>
        <strain evidence="6 7">638R</strain>
    </source>
</reference>
<comment type="catalytic activity">
    <reaction evidence="3">
        <text>N(6)-acetyl-L-lysyl-[protein] + NAD(+) + H2O = 2''-O-acetyl-ADP-D-ribose + nicotinamide + L-lysyl-[protein]</text>
        <dbReference type="Rhea" id="RHEA:43636"/>
        <dbReference type="Rhea" id="RHEA-COMP:9752"/>
        <dbReference type="Rhea" id="RHEA-COMP:10731"/>
        <dbReference type="ChEBI" id="CHEBI:15377"/>
        <dbReference type="ChEBI" id="CHEBI:17154"/>
        <dbReference type="ChEBI" id="CHEBI:29969"/>
        <dbReference type="ChEBI" id="CHEBI:57540"/>
        <dbReference type="ChEBI" id="CHEBI:61930"/>
        <dbReference type="ChEBI" id="CHEBI:83767"/>
        <dbReference type="EC" id="2.3.1.286"/>
    </reaction>
</comment>
<dbReference type="GO" id="GO:0070403">
    <property type="term" value="F:NAD+ binding"/>
    <property type="evidence" value="ECO:0007669"/>
    <property type="project" value="UniProtKB-UniRule"/>
</dbReference>
<organism evidence="6 7">
    <name type="scientific">Bacteroides fragilis (strain 638R)</name>
    <dbReference type="NCBI Taxonomy" id="862962"/>
    <lineage>
        <taxon>Bacteria</taxon>
        <taxon>Pseudomonadati</taxon>
        <taxon>Bacteroidota</taxon>
        <taxon>Bacteroidia</taxon>
        <taxon>Bacteroidales</taxon>
        <taxon>Bacteroidaceae</taxon>
        <taxon>Bacteroides</taxon>
    </lineage>
</organism>
<dbReference type="InterPro" id="IPR026591">
    <property type="entry name" value="Sirtuin_cat_small_dom_sf"/>
</dbReference>
<dbReference type="PATRIC" id="fig|862962.3.peg.4675"/>
<dbReference type="GO" id="GO:0036054">
    <property type="term" value="F:protein-malonyllysine demalonylase activity"/>
    <property type="evidence" value="ECO:0007669"/>
    <property type="project" value="InterPro"/>
</dbReference>
<comment type="catalytic activity">
    <reaction evidence="3">
        <text>N(6)-succinyl-L-lysyl-[protein] + NAD(+) + H2O = 2''-O-succinyl-ADP-D-ribose + nicotinamide + L-lysyl-[protein]</text>
        <dbReference type="Rhea" id="RHEA:47668"/>
        <dbReference type="Rhea" id="RHEA-COMP:9752"/>
        <dbReference type="Rhea" id="RHEA-COMP:11877"/>
        <dbReference type="ChEBI" id="CHEBI:15377"/>
        <dbReference type="ChEBI" id="CHEBI:17154"/>
        <dbReference type="ChEBI" id="CHEBI:29969"/>
        <dbReference type="ChEBI" id="CHEBI:57540"/>
        <dbReference type="ChEBI" id="CHEBI:87830"/>
        <dbReference type="ChEBI" id="CHEBI:87832"/>
    </reaction>
</comment>
<dbReference type="Gene3D" id="3.30.1600.10">
    <property type="entry name" value="SIR2/SIRT2 'Small Domain"/>
    <property type="match status" value="1"/>
</dbReference>
<gene>
    <name evidence="3 6" type="primary">cobB</name>
    <name evidence="6" type="ordered locus">BF638R_4466</name>
</gene>
<proteinExistence type="inferred from homology"/>
<dbReference type="GO" id="GO:0036055">
    <property type="term" value="F:protein-succinyllysine desuccinylase activity"/>
    <property type="evidence" value="ECO:0007669"/>
    <property type="project" value="UniProtKB-UniRule"/>
</dbReference>